<keyword evidence="2" id="KW-1185">Reference proteome</keyword>
<organism evidence="1 2">
    <name type="scientific">Ricinus communis</name>
    <name type="common">Castor bean</name>
    <dbReference type="NCBI Taxonomy" id="3988"/>
    <lineage>
        <taxon>Eukaryota</taxon>
        <taxon>Viridiplantae</taxon>
        <taxon>Streptophyta</taxon>
        <taxon>Embryophyta</taxon>
        <taxon>Tracheophyta</taxon>
        <taxon>Spermatophyta</taxon>
        <taxon>Magnoliopsida</taxon>
        <taxon>eudicotyledons</taxon>
        <taxon>Gunneridae</taxon>
        <taxon>Pentapetalae</taxon>
        <taxon>rosids</taxon>
        <taxon>fabids</taxon>
        <taxon>Malpighiales</taxon>
        <taxon>Euphorbiaceae</taxon>
        <taxon>Acalyphoideae</taxon>
        <taxon>Acalypheae</taxon>
        <taxon>Ricinus</taxon>
    </lineage>
</organism>
<dbReference type="EMBL" id="EQ982101">
    <property type="protein sequence ID" value="EEF24492.1"/>
    <property type="molecule type" value="Genomic_DNA"/>
</dbReference>
<gene>
    <name evidence="1" type="ORF">RCOM_1865470</name>
</gene>
<dbReference type="Proteomes" id="UP000008311">
    <property type="component" value="Unassembled WGS sequence"/>
</dbReference>
<dbReference type="PANTHER" id="PTHR46043:SF2">
    <property type="entry name" value="ARM REPEAT SUPERFAMILY PROTEIN"/>
    <property type="match status" value="1"/>
</dbReference>
<name>B9TI21_RICCO</name>
<evidence type="ECO:0000313" key="1">
    <source>
        <dbReference type="EMBL" id="EEF24492.1"/>
    </source>
</evidence>
<accession>B9TI21</accession>
<reference evidence="2" key="1">
    <citation type="journal article" date="2010" name="Nat. Biotechnol.">
        <title>Draft genome sequence of the oilseed species Ricinus communis.</title>
        <authorList>
            <person name="Chan A.P."/>
            <person name="Crabtree J."/>
            <person name="Zhao Q."/>
            <person name="Lorenzi H."/>
            <person name="Orvis J."/>
            <person name="Puiu D."/>
            <person name="Melake-Berhan A."/>
            <person name="Jones K.M."/>
            <person name="Redman J."/>
            <person name="Chen G."/>
            <person name="Cahoon E.B."/>
            <person name="Gedil M."/>
            <person name="Stanke M."/>
            <person name="Haas B.J."/>
            <person name="Wortman J.R."/>
            <person name="Fraser-Liggett C.M."/>
            <person name="Ravel J."/>
            <person name="Rabinowicz P.D."/>
        </authorList>
    </citation>
    <scope>NUCLEOTIDE SEQUENCE [LARGE SCALE GENOMIC DNA]</scope>
    <source>
        <strain evidence="2">cv. Hale</strain>
    </source>
</reference>
<feature type="non-terminal residue" evidence="1">
    <location>
        <position position="1"/>
    </location>
</feature>
<dbReference type="AlphaFoldDB" id="B9TI21"/>
<dbReference type="STRING" id="3988.B9TI21"/>
<sequence>SNAIILLHLGLGSSREKLAFFVRDIFTRLQIGGVKFRKKALDSFVRILKEEKSTSLTAKEENIRYLVSLVLDFDNVIQEQAVLAVSLLASTSDEARKIVFE</sequence>
<protein>
    <submittedName>
        <fullName evidence="1">Uncharacterized protein</fullName>
    </submittedName>
</protein>
<proteinExistence type="predicted"/>
<evidence type="ECO:0000313" key="2">
    <source>
        <dbReference type="Proteomes" id="UP000008311"/>
    </source>
</evidence>
<dbReference type="InParanoid" id="B9TI21"/>
<dbReference type="PANTHER" id="PTHR46043">
    <property type="entry name" value="ARM REPEAT SUPERFAMILY PROTEIN"/>
    <property type="match status" value="1"/>
</dbReference>
<dbReference type="eggNOG" id="KOG0167">
    <property type="taxonomic scope" value="Eukaryota"/>
</dbReference>